<evidence type="ECO:0000313" key="3">
    <source>
        <dbReference type="Proteomes" id="UP000019151"/>
    </source>
</evidence>
<dbReference type="HOGENOM" id="CLU_201011_1_0_0"/>
<keyword evidence="1" id="KW-1133">Transmembrane helix</keyword>
<evidence type="ECO:0000256" key="1">
    <source>
        <dbReference type="SAM" id="Phobius"/>
    </source>
</evidence>
<proteinExistence type="predicted"/>
<accession>W0RI11</accession>
<keyword evidence="1" id="KW-0472">Membrane</keyword>
<dbReference type="EMBL" id="CP007128">
    <property type="protein sequence ID" value="AHG90067.1"/>
    <property type="molecule type" value="Genomic_DNA"/>
</dbReference>
<evidence type="ECO:0000313" key="2">
    <source>
        <dbReference type="EMBL" id="AHG90067.1"/>
    </source>
</evidence>
<dbReference type="STRING" id="861299.J421_2530"/>
<organism evidence="2 3">
    <name type="scientific">Gemmatirosa kalamazoonensis</name>
    <dbReference type="NCBI Taxonomy" id="861299"/>
    <lineage>
        <taxon>Bacteria</taxon>
        <taxon>Pseudomonadati</taxon>
        <taxon>Gemmatimonadota</taxon>
        <taxon>Gemmatimonadia</taxon>
        <taxon>Gemmatimonadales</taxon>
        <taxon>Gemmatimonadaceae</taxon>
        <taxon>Gemmatirosa</taxon>
    </lineage>
</organism>
<keyword evidence="1" id="KW-0812">Transmembrane</keyword>
<dbReference type="InParanoid" id="W0RI11"/>
<dbReference type="KEGG" id="gba:J421_2530"/>
<feature type="transmembrane region" description="Helical" evidence="1">
    <location>
        <begin position="31"/>
        <end position="48"/>
    </location>
</feature>
<name>W0RI11_9BACT</name>
<gene>
    <name evidence="2" type="ORF">J421_2530</name>
</gene>
<sequence length="60" mass="6273">MSSFGTYLIGYLLVIVGLAIGAYLLNVPTTWIGVGVVVLIGLGILTATTRTRPKDPPPTT</sequence>
<keyword evidence="3" id="KW-1185">Reference proteome</keyword>
<dbReference type="RefSeq" id="WP_025411542.1">
    <property type="nucleotide sequence ID" value="NZ_CP007128.1"/>
</dbReference>
<protein>
    <submittedName>
        <fullName evidence="2">Uncharacterized protein</fullName>
    </submittedName>
</protein>
<feature type="transmembrane region" description="Helical" evidence="1">
    <location>
        <begin position="7"/>
        <end position="25"/>
    </location>
</feature>
<dbReference type="Proteomes" id="UP000019151">
    <property type="component" value="Chromosome"/>
</dbReference>
<dbReference type="OrthoDB" id="7620234at2"/>
<dbReference type="AlphaFoldDB" id="W0RI11"/>
<reference evidence="2 3" key="1">
    <citation type="journal article" date="2014" name="Genome Announc.">
        <title>Genome Sequence and Methylome of Soil Bacterium Gemmatirosa kalamazoonensis KBS708T, a Member of the Rarely Cultivated Gemmatimonadetes Phylum.</title>
        <authorList>
            <person name="Debruyn J.M."/>
            <person name="Radosevich M."/>
            <person name="Wommack K.E."/>
            <person name="Polson S.W."/>
            <person name="Hauser L.J."/>
            <person name="Fawaz M.N."/>
            <person name="Korlach J."/>
            <person name="Tsai Y.C."/>
        </authorList>
    </citation>
    <scope>NUCLEOTIDE SEQUENCE [LARGE SCALE GENOMIC DNA]</scope>
    <source>
        <strain evidence="2 3">KBS708</strain>
    </source>
</reference>